<keyword evidence="1" id="KW-0472">Membrane</keyword>
<evidence type="ECO:0000313" key="3">
    <source>
        <dbReference type="Proteomes" id="UP000585050"/>
    </source>
</evidence>
<feature type="transmembrane region" description="Helical" evidence="1">
    <location>
        <begin position="338"/>
        <end position="357"/>
    </location>
</feature>
<dbReference type="AlphaFoldDB" id="A0A7X8XTZ2"/>
<dbReference type="Proteomes" id="UP000585050">
    <property type="component" value="Unassembled WGS sequence"/>
</dbReference>
<dbReference type="PIRSF" id="PIRSF004548">
    <property type="entry name" value="CreD"/>
    <property type="match status" value="1"/>
</dbReference>
<feature type="transmembrane region" description="Helical" evidence="1">
    <location>
        <begin position="363"/>
        <end position="384"/>
    </location>
</feature>
<dbReference type="NCBIfam" id="NF008712">
    <property type="entry name" value="PRK11715.1-1"/>
    <property type="match status" value="1"/>
</dbReference>
<comment type="caution">
    <text evidence="2">The sequence shown here is derived from an EMBL/GenBank/DDBJ whole genome shotgun (WGS) entry which is preliminary data.</text>
</comment>
<keyword evidence="1" id="KW-1133">Transmembrane helix</keyword>
<sequence length="447" mass="51181">MENQQQKPVKKEKKWTQSSLMVKIGIIGILMVWLLLLSVMIQSIIEEREELKDSVTREVSSKWAEQQQIKGPILTIPLSMVKTDKEGNKQEYTEYWHVLPEHLKINGNLTSETLHRGIYDAIVYRSKLKLSGIFHLKKYPNFMGLKKRELDQAFITVGISDLKGIEEEIKANWNDVHKRANPGTKLSQLASSGFTIPVKVSQEQKEYHFDFEIDLQGSKNLSFLPVGAVTEVELQSPYTAPSFTGEFLPDFREVSENGFIARWKVLKLNRNFPQMWTTKGVDYSNNINHSDFGVDLIIQADDYQKSLRSAKYGILTIGLTFLIFFLVEVVNKTQIHPLQYAMVGVALCLFYTLLVAISEHSSFNIAFGISAVAIVSMISLYSVTLFHKWKLSLMLMTFLYGIFSFLFITLQMVDYALLMGSVGLTVILGLTMFFTRKIDWYQISFKQ</sequence>
<reference evidence="2 3" key="1">
    <citation type="submission" date="2020-04" db="EMBL/GenBank/DDBJ databases">
        <title>Flammeovirga sp. SR4, a novel species isolated from seawater.</title>
        <authorList>
            <person name="Wang X."/>
        </authorList>
    </citation>
    <scope>NUCLEOTIDE SEQUENCE [LARGE SCALE GENOMIC DNA]</scope>
    <source>
        <strain evidence="2 3">SR4</strain>
    </source>
</reference>
<dbReference type="PANTHER" id="PTHR30092">
    <property type="entry name" value="INNER MEMBRANE PROTEIN CRED"/>
    <property type="match status" value="1"/>
</dbReference>
<dbReference type="GO" id="GO:0005886">
    <property type="term" value="C:plasma membrane"/>
    <property type="evidence" value="ECO:0007669"/>
    <property type="project" value="TreeGrafter"/>
</dbReference>
<organism evidence="2 3">
    <name type="scientific">Flammeovirga agarivorans</name>
    <dbReference type="NCBI Taxonomy" id="2726742"/>
    <lineage>
        <taxon>Bacteria</taxon>
        <taxon>Pseudomonadati</taxon>
        <taxon>Bacteroidota</taxon>
        <taxon>Cytophagia</taxon>
        <taxon>Cytophagales</taxon>
        <taxon>Flammeovirgaceae</taxon>
        <taxon>Flammeovirga</taxon>
    </lineage>
</organism>
<feature type="transmembrane region" description="Helical" evidence="1">
    <location>
        <begin position="20"/>
        <end position="41"/>
    </location>
</feature>
<feature type="transmembrane region" description="Helical" evidence="1">
    <location>
        <begin position="312"/>
        <end position="331"/>
    </location>
</feature>
<name>A0A7X8XTZ2_9BACT</name>
<gene>
    <name evidence="2" type="primary">creD</name>
    <name evidence="2" type="ORF">HGP29_01415</name>
</gene>
<dbReference type="PANTHER" id="PTHR30092:SF0">
    <property type="entry name" value="INNER MEMBRANE PROTEIN CRED"/>
    <property type="match status" value="1"/>
</dbReference>
<keyword evidence="3" id="KW-1185">Reference proteome</keyword>
<evidence type="ECO:0000313" key="2">
    <source>
        <dbReference type="EMBL" id="NLR89838.1"/>
    </source>
</evidence>
<dbReference type="EMBL" id="JABAIL010000001">
    <property type="protein sequence ID" value="NLR89838.1"/>
    <property type="molecule type" value="Genomic_DNA"/>
</dbReference>
<dbReference type="InterPro" id="IPR010364">
    <property type="entry name" value="Uncharacterised_IM_CreD"/>
</dbReference>
<dbReference type="Pfam" id="PF06123">
    <property type="entry name" value="CreD"/>
    <property type="match status" value="1"/>
</dbReference>
<proteinExistence type="predicted"/>
<feature type="transmembrane region" description="Helical" evidence="1">
    <location>
        <begin position="391"/>
        <end position="409"/>
    </location>
</feature>
<accession>A0A7X8XTZ2</accession>
<feature type="transmembrane region" description="Helical" evidence="1">
    <location>
        <begin position="415"/>
        <end position="434"/>
    </location>
</feature>
<protein>
    <submittedName>
        <fullName evidence="2">Cell envelope integrity protein CreD</fullName>
    </submittedName>
</protein>
<keyword evidence="1" id="KW-0812">Transmembrane</keyword>
<evidence type="ECO:0000256" key="1">
    <source>
        <dbReference type="SAM" id="Phobius"/>
    </source>
</evidence>